<keyword evidence="4" id="KW-0175">Coiled coil</keyword>
<dbReference type="InterPro" id="IPR003661">
    <property type="entry name" value="HisK_dim/P_dom"/>
</dbReference>
<dbReference type="InterPro" id="IPR000700">
    <property type="entry name" value="PAS-assoc_C"/>
</dbReference>
<feature type="transmembrane region" description="Helical" evidence="5">
    <location>
        <begin position="341"/>
        <end position="362"/>
    </location>
</feature>
<evidence type="ECO:0000256" key="3">
    <source>
        <dbReference type="ARBA" id="ARBA00022553"/>
    </source>
</evidence>
<feature type="domain" description="PAC" evidence="8">
    <location>
        <begin position="493"/>
        <end position="545"/>
    </location>
</feature>
<dbReference type="PRINTS" id="PR00344">
    <property type="entry name" value="BCTRLSENSOR"/>
</dbReference>
<dbReference type="Gene3D" id="3.30.565.10">
    <property type="entry name" value="Histidine kinase-like ATPase, C-terminal domain"/>
    <property type="match status" value="1"/>
</dbReference>
<dbReference type="GO" id="GO:0000155">
    <property type="term" value="F:phosphorelay sensor kinase activity"/>
    <property type="evidence" value="ECO:0007669"/>
    <property type="project" value="InterPro"/>
</dbReference>
<evidence type="ECO:0000259" key="6">
    <source>
        <dbReference type="PROSITE" id="PS50109"/>
    </source>
</evidence>
<protein>
    <recommendedName>
        <fullName evidence="2">histidine kinase</fullName>
        <ecNumber evidence="2">2.7.13.3</ecNumber>
    </recommendedName>
</protein>
<dbReference type="InterPro" id="IPR035965">
    <property type="entry name" value="PAS-like_dom_sf"/>
</dbReference>
<dbReference type="NCBIfam" id="TIGR00229">
    <property type="entry name" value="sensory_box"/>
    <property type="match status" value="1"/>
</dbReference>
<evidence type="ECO:0000313" key="10">
    <source>
        <dbReference type="Proteomes" id="UP000000442"/>
    </source>
</evidence>
<dbReference type="InterPro" id="IPR011623">
    <property type="entry name" value="7TMR_DISM_rcpt_extracell_dom1"/>
</dbReference>
<dbReference type="PROSITE" id="PS50109">
    <property type="entry name" value="HIS_KIN"/>
    <property type="match status" value="1"/>
</dbReference>
<dbReference type="SMART" id="SM00388">
    <property type="entry name" value="HisKA"/>
    <property type="match status" value="1"/>
</dbReference>
<dbReference type="InterPro" id="IPR001610">
    <property type="entry name" value="PAC"/>
</dbReference>
<dbReference type="PROSITE" id="PS50112">
    <property type="entry name" value="PAS"/>
    <property type="match status" value="1"/>
</dbReference>
<dbReference type="RefSeq" id="WP_015904719.1">
    <property type="nucleotide sequence ID" value="NC_012108.1"/>
</dbReference>
<dbReference type="OrthoDB" id="6231at2"/>
<dbReference type="CDD" id="cd00130">
    <property type="entry name" value="PAS"/>
    <property type="match status" value="1"/>
</dbReference>
<feature type="transmembrane region" description="Helical" evidence="5">
    <location>
        <begin position="12"/>
        <end position="33"/>
    </location>
</feature>
<dbReference type="SMART" id="SM00387">
    <property type="entry name" value="HATPase_c"/>
    <property type="match status" value="1"/>
</dbReference>
<evidence type="ECO:0000259" key="8">
    <source>
        <dbReference type="PROSITE" id="PS50113"/>
    </source>
</evidence>
<keyword evidence="9" id="KW-0436">Ligase</keyword>
<dbReference type="Gene3D" id="1.10.287.130">
    <property type="match status" value="1"/>
</dbReference>
<dbReference type="Pfam" id="PF00512">
    <property type="entry name" value="HisKA"/>
    <property type="match status" value="1"/>
</dbReference>
<dbReference type="GO" id="GO:0016874">
    <property type="term" value="F:ligase activity"/>
    <property type="evidence" value="ECO:0007669"/>
    <property type="project" value="UniProtKB-KW"/>
</dbReference>
<dbReference type="InterPro" id="IPR011622">
    <property type="entry name" value="7TMR_DISM_rcpt_extracell_dom2"/>
</dbReference>
<feature type="transmembrane region" description="Helical" evidence="5">
    <location>
        <begin position="374"/>
        <end position="391"/>
    </location>
</feature>
<dbReference type="InterPro" id="IPR036097">
    <property type="entry name" value="HisK_dim/P_sf"/>
</dbReference>
<keyword evidence="5" id="KW-1133">Transmembrane helix</keyword>
<evidence type="ECO:0000259" key="7">
    <source>
        <dbReference type="PROSITE" id="PS50112"/>
    </source>
</evidence>
<dbReference type="Gene3D" id="2.60.40.2380">
    <property type="match status" value="1"/>
</dbReference>
<dbReference type="SUPFAM" id="SSF55785">
    <property type="entry name" value="PYP-like sensor domain (PAS domain)"/>
    <property type="match status" value="1"/>
</dbReference>
<comment type="catalytic activity">
    <reaction evidence="1">
        <text>ATP + protein L-histidine = ADP + protein N-phospho-L-histidine.</text>
        <dbReference type="EC" id="2.7.13.3"/>
    </reaction>
</comment>
<organism evidence="9 10">
    <name type="scientific">Desulforapulum autotrophicum (strain ATCC 43914 / DSM 3382 / VKM B-1955 / HRM2)</name>
    <name type="common">Desulfobacterium autotrophicum</name>
    <dbReference type="NCBI Taxonomy" id="177437"/>
    <lineage>
        <taxon>Bacteria</taxon>
        <taxon>Pseudomonadati</taxon>
        <taxon>Thermodesulfobacteriota</taxon>
        <taxon>Desulfobacteria</taxon>
        <taxon>Desulfobacterales</taxon>
        <taxon>Desulfobacteraceae</taxon>
        <taxon>Desulforapulum</taxon>
    </lineage>
</organism>
<dbReference type="InterPro" id="IPR005467">
    <property type="entry name" value="His_kinase_dom"/>
</dbReference>
<keyword evidence="3" id="KW-0597">Phosphoprotein</keyword>
<evidence type="ECO:0000256" key="1">
    <source>
        <dbReference type="ARBA" id="ARBA00000085"/>
    </source>
</evidence>
<name>C0QJE4_DESAH</name>
<dbReference type="InterPro" id="IPR036890">
    <property type="entry name" value="HATPase_C_sf"/>
</dbReference>
<dbReference type="Pfam" id="PF07695">
    <property type="entry name" value="7TMR-DISM_7TM"/>
    <property type="match status" value="1"/>
</dbReference>
<dbReference type="EMBL" id="CP001087">
    <property type="protein sequence ID" value="ACN15957.1"/>
    <property type="molecule type" value="Genomic_DNA"/>
</dbReference>
<dbReference type="eggNOG" id="COG4191">
    <property type="taxonomic scope" value="Bacteria"/>
</dbReference>
<keyword evidence="5" id="KW-0472">Membrane</keyword>
<dbReference type="InterPro" id="IPR003594">
    <property type="entry name" value="HATPase_dom"/>
</dbReference>
<accession>C0QJE4</accession>
<feature type="domain" description="PAS" evidence="7">
    <location>
        <begin position="411"/>
        <end position="456"/>
    </location>
</feature>
<evidence type="ECO:0000256" key="2">
    <source>
        <dbReference type="ARBA" id="ARBA00012438"/>
    </source>
</evidence>
<evidence type="ECO:0000256" key="4">
    <source>
        <dbReference type="SAM" id="Coils"/>
    </source>
</evidence>
<dbReference type="SUPFAM" id="SSF47384">
    <property type="entry name" value="Homodimeric domain of signal transducing histidine kinase"/>
    <property type="match status" value="1"/>
</dbReference>
<evidence type="ECO:0000313" key="9">
    <source>
        <dbReference type="EMBL" id="ACN15957.1"/>
    </source>
</evidence>
<dbReference type="SMART" id="SM00091">
    <property type="entry name" value="PAS"/>
    <property type="match status" value="1"/>
</dbReference>
<dbReference type="Pfam" id="PF08447">
    <property type="entry name" value="PAS_3"/>
    <property type="match status" value="1"/>
</dbReference>
<dbReference type="PANTHER" id="PTHR43065">
    <property type="entry name" value="SENSOR HISTIDINE KINASE"/>
    <property type="match status" value="1"/>
</dbReference>
<dbReference type="AlphaFoldDB" id="C0QJE4"/>
<dbReference type="SUPFAM" id="SSF55874">
    <property type="entry name" value="ATPase domain of HSP90 chaperone/DNA topoisomerase II/histidine kinase"/>
    <property type="match status" value="1"/>
</dbReference>
<dbReference type="InterPro" id="IPR013655">
    <property type="entry name" value="PAS_fold_3"/>
</dbReference>
<feature type="transmembrane region" description="Helical" evidence="5">
    <location>
        <begin position="160"/>
        <end position="178"/>
    </location>
</feature>
<dbReference type="Proteomes" id="UP000000442">
    <property type="component" value="Chromosome"/>
</dbReference>
<dbReference type="CDD" id="cd00082">
    <property type="entry name" value="HisKA"/>
    <property type="match status" value="1"/>
</dbReference>
<keyword evidence="10" id="KW-1185">Reference proteome</keyword>
<dbReference type="InterPro" id="IPR000014">
    <property type="entry name" value="PAS"/>
</dbReference>
<dbReference type="HOGENOM" id="CLU_348061_0_0_7"/>
<proteinExistence type="predicted"/>
<gene>
    <name evidence="9" type="primary">faa</name>
    <name evidence="9" type="ordered locus">HRM2_28690</name>
</gene>
<keyword evidence="5" id="KW-0812">Transmembrane</keyword>
<dbReference type="InterPro" id="IPR004358">
    <property type="entry name" value="Sig_transdc_His_kin-like_C"/>
</dbReference>
<dbReference type="STRING" id="177437.HRM2_28690"/>
<sequence length="810" mass="90971">MSKGLTCYSILYFIAGTMLMLCTGIVCSGSQVIQITPQTDRKDLTPFLSVFRDDSQTLDIADIVTPRDNVLFKPVNGQSSFGYSTANFWFKFTANNPSTKTISWFLEYPYAVVDHFEFFHSGPEGFTSTKGGDLHPFSLRPVDYRTMVVPVTLPPGAHTFYFRIHSGGAIVSAVTAWGKSAFEHHRTLDLALNWIYCGIMLATIIYCLLIFVSLRQSAFLFLAFFVSAITFFTLVHTGLAFQYLWPESTKWANLCHPLSGFAAISGAVLFTRSFLHTKKHLPLFDTILKTFIAGSVVLIFISFFVPYPFMTRALMVMACLMGLAMTFSGIMLVFKQIRRAGFYLLAWSPFIVTIALMVIKSFGLIRNNLFTDSMVPISSALVAILLSFALIDNVKIMILEREKFLKDIDNSEKMYRMLAENVKDVIWRLDLKTMKLIYITPSVEEMMGYTPKEAEGFIFKEMLPRNAGKNAWKAIQEGMQKSASCTGETRHAFTIELECYNKARQIFWTETTTTFVQDKQGNPIEMIGITRDITERKKAEAENRALEIQLNQSRKMEAIGTLAGGIAHDMNNIIGAILGYAELSINETDRQTRMYHRLHRIIKGCDRARDLVQGILTFSRQDSRVLQTIAIYPVVNEVLKLIRVTLPSNISIDDASMDETLMIKADPTQVHQVIMNLCTNAGYAMGKKGGLLKISIQREIIQQETAQKQIHLLPGSYVKLTVSDTGHGMPHETMAHIFEPFFTTKPMGSGTGLGLAMVHGIMEELGGKVHVLSESGQGTLFTLFFPEADMTSAPTPINTWRRSDPRNFSE</sequence>
<evidence type="ECO:0000256" key="5">
    <source>
        <dbReference type="SAM" id="Phobius"/>
    </source>
</evidence>
<dbReference type="Pfam" id="PF02518">
    <property type="entry name" value="HATPase_c"/>
    <property type="match status" value="1"/>
</dbReference>
<feature type="transmembrane region" description="Helical" evidence="5">
    <location>
        <begin position="190"/>
        <end position="212"/>
    </location>
</feature>
<dbReference type="Pfam" id="PF07696">
    <property type="entry name" value="7TMR-DISMED2"/>
    <property type="match status" value="1"/>
</dbReference>
<dbReference type="SMART" id="SM00086">
    <property type="entry name" value="PAC"/>
    <property type="match status" value="1"/>
</dbReference>
<dbReference type="PROSITE" id="PS50113">
    <property type="entry name" value="PAC"/>
    <property type="match status" value="1"/>
</dbReference>
<feature type="transmembrane region" description="Helical" evidence="5">
    <location>
        <begin position="257"/>
        <end position="275"/>
    </location>
</feature>
<feature type="transmembrane region" description="Helical" evidence="5">
    <location>
        <begin position="313"/>
        <end position="334"/>
    </location>
</feature>
<feature type="transmembrane region" description="Helical" evidence="5">
    <location>
        <begin position="287"/>
        <end position="307"/>
    </location>
</feature>
<dbReference type="KEGG" id="dat:HRM2_28690"/>
<feature type="transmembrane region" description="Helical" evidence="5">
    <location>
        <begin position="219"/>
        <end position="245"/>
    </location>
</feature>
<dbReference type="Gene3D" id="3.30.450.20">
    <property type="entry name" value="PAS domain"/>
    <property type="match status" value="1"/>
</dbReference>
<dbReference type="eggNOG" id="COG2202">
    <property type="taxonomic scope" value="Bacteria"/>
</dbReference>
<reference evidence="9 10" key="1">
    <citation type="journal article" date="2009" name="Environ. Microbiol.">
        <title>Genome sequence of Desulfobacterium autotrophicum HRM2, a marine sulfate reducer oxidizing organic carbon completely to carbon dioxide.</title>
        <authorList>
            <person name="Strittmatter A.W."/>
            <person name="Liesegang H."/>
            <person name="Rabus R."/>
            <person name="Decker I."/>
            <person name="Amann J."/>
            <person name="Andres S."/>
            <person name="Henne A."/>
            <person name="Fricke W.F."/>
            <person name="Martinez-Arias R."/>
            <person name="Bartels D."/>
            <person name="Goesmann A."/>
            <person name="Krause L."/>
            <person name="Puehler A."/>
            <person name="Klenk H.P."/>
            <person name="Richter M."/>
            <person name="Schuler M."/>
            <person name="Gloeckner F.O."/>
            <person name="Meyerdierks A."/>
            <person name="Gottschalk G."/>
            <person name="Amann R."/>
        </authorList>
    </citation>
    <scope>NUCLEOTIDE SEQUENCE [LARGE SCALE GENOMIC DNA]</scope>
    <source>
        <strain evidence="10">ATCC 43914 / DSM 3382 / HRM2</strain>
    </source>
</reference>
<dbReference type="PANTHER" id="PTHR43065:SF42">
    <property type="entry name" value="TWO-COMPONENT SENSOR PPRA"/>
    <property type="match status" value="1"/>
</dbReference>
<feature type="coiled-coil region" evidence="4">
    <location>
        <begin position="529"/>
        <end position="556"/>
    </location>
</feature>
<dbReference type="EC" id="2.7.13.3" evidence="2"/>
<feature type="domain" description="Histidine kinase" evidence="6">
    <location>
        <begin position="565"/>
        <end position="789"/>
    </location>
</feature>